<dbReference type="HOGENOM" id="CLU_3324700_0_0_10"/>
<evidence type="ECO:0000313" key="1">
    <source>
        <dbReference type="EMBL" id="EIY62958.1"/>
    </source>
</evidence>
<gene>
    <name evidence="1" type="ORF">HMPREF1071_02441</name>
</gene>
<organism evidence="1 2">
    <name type="scientific">Bacteroides salyersiae CL02T12C01</name>
    <dbReference type="NCBI Taxonomy" id="997887"/>
    <lineage>
        <taxon>Bacteria</taxon>
        <taxon>Pseudomonadati</taxon>
        <taxon>Bacteroidota</taxon>
        <taxon>Bacteroidia</taxon>
        <taxon>Bacteroidales</taxon>
        <taxon>Bacteroidaceae</taxon>
        <taxon>Bacteroides</taxon>
    </lineage>
</organism>
<comment type="caution">
    <text evidence="1">The sequence shown here is derived from an EMBL/GenBank/DDBJ whole genome shotgun (WGS) entry which is preliminary data.</text>
</comment>
<proteinExistence type="predicted"/>
<protein>
    <submittedName>
        <fullName evidence="1">Uncharacterized protein</fullName>
    </submittedName>
</protein>
<accession>I9T2Y8</accession>
<evidence type="ECO:0000313" key="2">
    <source>
        <dbReference type="Proteomes" id="UP000005150"/>
    </source>
</evidence>
<keyword evidence="2" id="KW-1185">Reference proteome</keyword>
<dbReference type="EMBL" id="AGXV01000030">
    <property type="protein sequence ID" value="EIY62958.1"/>
    <property type="molecule type" value="Genomic_DNA"/>
</dbReference>
<reference evidence="1 2" key="1">
    <citation type="submission" date="2012-02" db="EMBL/GenBank/DDBJ databases">
        <title>The Genome Sequence of Bacteroides salyersiae CL02T12C01.</title>
        <authorList>
            <consortium name="The Broad Institute Genome Sequencing Platform"/>
            <person name="Earl A."/>
            <person name="Ward D."/>
            <person name="Feldgarden M."/>
            <person name="Gevers D."/>
            <person name="Zitomersky N.L."/>
            <person name="Coyne M.J."/>
            <person name="Comstock L.E."/>
            <person name="Young S.K."/>
            <person name="Zeng Q."/>
            <person name="Gargeya S."/>
            <person name="Fitzgerald M."/>
            <person name="Haas B."/>
            <person name="Abouelleil A."/>
            <person name="Alvarado L."/>
            <person name="Arachchi H.M."/>
            <person name="Berlin A."/>
            <person name="Chapman S.B."/>
            <person name="Gearin G."/>
            <person name="Goldberg J."/>
            <person name="Griggs A."/>
            <person name="Gujja S."/>
            <person name="Hansen M."/>
            <person name="Heiman D."/>
            <person name="Howarth C."/>
            <person name="Larimer J."/>
            <person name="Lui A."/>
            <person name="MacDonald P.J.P."/>
            <person name="McCowen C."/>
            <person name="Montmayeur A."/>
            <person name="Murphy C."/>
            <person name="Neiman D."/>
            <person name="Pearson M."/>
            <person name="Priest M."/>
            <person name="Roberts A."/>
            <person name="Saif S."/>
            <person name="Shea T."/>
            <person name="Sisk P."/>
            <person name="Stolte C."/>
            <person name="Sykes S."/>
            <person name="Wortman J."/>
            <person name="Nusbaum C."/>
            <person name="Birren B."/>
        </authorList>
    </citation>
    <scope>NUCLEOTIDE SEQUENCE [LARGE SCALE GENOMIC DNA]</scope>
    <source>
        <strain evidence="1 2">CL02T12C01</strain>
    </source>
</reference>
<dbReference type="AlphaFoldDB" id="I9T2Y8"/>
<dbReference type="Proteomes" id="UP000005150">
    <property type="component" value="Unassembled WGS sequence"/>
</dbReference>
<name>I9T2Y8_9BACE</name>
<sequence>MQISCFFLNYERACVNNVSNYFGYRDFTSTKMKNANDD</sequence>